<dbReference type="InterPro" id="IPR011074">
    <property type="entry name" value="CRAL/TRIO_N_dom"/>
</dbReference>
<accession>A0ABP1RWS8</accession>
<dbReference type="SMART" id="SM00516">
    <property type="entry name" value="SEC14"/>
    <property type="match status" value="1"/>
</dbReference>
<dbReference type="Pfam" id="PF03765">
    <property type="entry name" value="CRAL_TRIO_N"/>
    <property type="match status" value="1"/>
</dbReference>
<proteinExistence type="predicted"/>
<organism evidence="2 3">
    <name type="scientific">Orchesella dallaii</name>
    <dbReference type="NCBI Taxonomy" id="48710"/>
    <lineage>
        <taxon>Eukaryota</taxon>
        <taxon>Metazoa</taxon>
        <taxon>Ecdysozoa</taxon>
        <taxon>Arthropoda</taxon>
        <taxon>Hexapoda</taxon>
        <taxon>Collembola</taxon>
        <taxon>Entomobryomorpha</taxon>
        <taxon>Entomobryoidea</taxon>
        <taxon>Orchesellidae</taxon>
        <taxon>Orchesellinae</taxon>
        <taxon>Orchesella</taxon>
    </lineage>
</organism>
<dbReference type="SUPFAM" id="SSF46938">
    <property type="entry name" value="CRAL/TRIO N-terminal domain"/>
    <property type="match status" value="1"/>
</dbReference>
<comment type="caution">
    <text evidence="2">The sequence shown here is derived from an EMBL/GenBank/DDBJ whole genome shotgun (WGS) entry which is preliminary data.</text>
</comment>
<dbReference type="PANTHER" id="PTHR10174">
    <property type="entry name" value="ALPHA-TOCOPHEROL TRANSFER PROTEIN-RELATED"/>
    <property type="match status" value="1"/>
</dbReference>
<feature type="domain" description="CRAL-TRIO" evidence="1">
    <location>
        <begin position="87"/>
        <end position="250"/>
    </location>
</feature>
<dbReference type="Gene3D" id="1.10.8.20">
    <property type="entry name" value="N-terminal domain of phosphatidylinositol transfer protein sec14p"/>
    <property type="match status" value="1"/>
</dbReference>
<dbReference type="InterPro" id="IPR036865">
    <property type="entry name" value="CRAL-TRIO_dom_sf"/>
</dbReference>
<dbReference type="EMBL" id="CAXLJM020000120">
    <property type="protein sequence ID" value="CAL8137876.1"/>
    <property type="molecule type" value="Genomic_DNA"/>
</dbReference>
<evidence type="ECO:0000313" key="2">
    <source>
        <dbReference type="EMBL" id="CAL8137876.1"/>
    </source>
</evidence>
<dbReference type="InterPro" id="IPR001251">
    <property type="entry name" value="CRAL-TRIO_dom"/>
</dbReference>
<dbReference type="SUPFAM" id="SSF52087">
    <property type="entry name" value="CRAL/TRIO domain"/>
    <property type="match status" value="1"/>
</dbReference>
<dbReference type="Pfam" id="PF00650">
    <property type="entry name" value="CRAL_TRIO"/>
    <property type="match status" value="1"/>
</dbReference>
<sequence>MASVLSSQEMDIKDQEYLKNLQEKIAADTDEKFKSSVSHYDDEFLLRFVRGRKHNVEKAFKTLKNHLYVKEVLYKDLFDRLKATEVQHALNNPRMTSPLKRRDDKGRLIGLFSFGEWNPDEIDGEEILLTWILQAELIWTDVEIQRNGIVLVSNTKGFGLKHMKIACNLKLMRLMYYVFLDCYPLRIRAMHFVENGRIYDVVLKLNKAFMSAKLRSRVFSHHSSDWSTLHKYLPAKILPDYLGGELTAEEAIDLEVNKKILAKENLKLEFKF</sequence>
<reference evidence="2 3" key="1">
    <citation type="submission" date="2024-08" db="EMBL/GenBank/DDBJ databases">
        <authorList>
            <person name="Cucini C."/>
            <person name="Frati F."/>
        </authorList>
    </citation>
    <scope>NUCLEOTIDE SEQUENCE [LARGE SCALE GENOMIC DNA]</scope>
</reference>
<dbReference type="PANTHER" id="PTHR10174:SF224">
    <property type="entry name" value="RETINOL-BINDING PROTEIN PINTA"/>
    <property type="match status" value="1"/>
</dbReference>
<dbReference type="SMART" id="SM01100">
    <property type="entry name" value="CRAL_TRIO_N"/>
    <property type="match status" value="1"/>
</dbReference>
<dbReference type="PRINTS" id="PR00180">
    <property type="entry name" value="CRETINALDHBP"/>
</dbReference>
<dbReference type="Gene3D" id="1.20.5.1200">
    <property type="entry name" value="Alpha-tocopherol transfer"/>
    <property type="match status" value="1"/>
</dbReference>
<evidence type="ECO:0000313" key="3">
    <source>
        <dbReference type="Proteomes" id="UP001642540"/>
    </source>
</evidence>
<evidence type="ECO:0000259" key="1">
    <source>
        <dbReference type="PROSITE" id="PS50191"/>
    </source>
</evidence>
<keyword evidence="3" id="KW-1185">Reference proteome</keyword>
<name>A0ABP1RWS8_9HEXA</name>
<protein>
    <recommendedName>
        <fullName evidence="1">CRAL-TRIO domain-containing protein</fullName>
    </recommendedName>
</protein>
<dbReference type="InterPro" id="IPR036273">
    <property type="entry name" value="CRAL/TRIO_N_dom_sf"/>
</dbReference>
<dbReference type="PROSITE" id="PS50191">
    <property type="entry name" value="CRAL_TRIO"/>
    <property type="match status" value="1"/>
</dbReference>
<gene>
    <name evidence="2" type="ORF">ODALV1_LOCUS27121</name>
</gene>
<dbReference type="Proteomes" id="UP001642540">
    <property type="component" value="Unassembled WGS sequence"/>
</dbReference>
<dbReference type="CDD" id="cd00170">
    <property type="entry name" value="SEC14"/>
    <property type="match status" value="1"/>
</dbReference>
<dbReference type="Gene3D" id="3.40.525.10">
    <property type="entry name" value="CRAL-TRIO lipid binding domain"/>
    <property type="match status" value="1"/>
</dbReference>